<feature type="region of interest" description="Disordered" evidence="1">
    <location>
        <begin position="23"/>
        <end position="73"/>
    </location>
</feature>
<reference evidence="2" key="1">
    <citation type="submission" date="2023-04" db="EMBL/GenBank/DDBJ databases">
        <title>Candida boidinii NBRC 10035.</title>
        <authorList>
            <person name="Ichikawa N."/>
            <person name="Sato H."/>
            <person name="Tonouchi N."/>
        </authorList>
    </citation>
    <scope>NUCLEOTIDE SEQUENCE</scope>
    <source>
        <strain evidence="2">NBRC 10035</strain>
    </source>
</reference>
<evidence type="ECO:0000313" key="2">
    <source>
        <dbReference type="EMBL" id="GME70105.1"/>
    </source>
</evidence>
<feature type="compositionally biased region" description="Polar residues" evidence="1">
    <location>
        <begin position="53"/>
        <end position="62"/>
    </location>
</feature>
<feature type="compositionally biased region" description="Low complexity" evidence="1">
    <location>
        <begin position="29"/>
        <end position="38"/>
    </location>
</feature>
<dbReference type="GO" id="GO:0000139">
    <property type="term" value="C:Golgi membrane"/>
    <property type="evidence" value="ECO:0007669"/>
    <property type="project" value="TreeGrafter"/>
</dbReference>
<dbReference type="InterPro" id="IPR040096">
    <property type="entry name" value="Ric1"/>
</dbReference>
<feature type="region of interest" description="Disordered" evidence="1">
    <location>
        <begin position="648"/>
        <end position="667"/>
    </location>
</feature>
<dbReference type="Proteomes" id="UP001165120">
    <property type="component" value="Unassembled WGS sequence"/>
</dbReference>
<proteinExistence type="predicted"/>
<dbReference type="PANTHER" id="PTHR22746">
    <property type="entry name" value="RAB6A-GEF COMPLEX PARTNER PROTEIN 1"/>
    <property type="match status" value="1"/>
</dbReference>
<gene>
    <name evidence="2" type="ORF">Cboi02_000273700</name>
</gene>
<comment type="caution">
    <text evidence="2">The sequence shown here is derived from an EMBL/GenBank/DDBJ whole genome shotgun (WGS) entry which is preliminary data.</text>
</comment>
<evidence type="ECO:0000313" key="3">
    <source>
        <dbReference type="Proteomes" id="UP001165120"/>
    </source>
</evidence>
<dbReference type="AlphaFoldDB" id="A0A9W6T073"/>
<feature type="compositionally biased region" description="Basic and acidic residues" evidence="1">
    <location>
        <begin position="63"/>
        <end position="73"/>
    </location>
</feature>
<keyword evidence="3" id="KW-1185">Reference proteome</keyword>
<organism evidence="2 3">
    <name type="scientific">Candida boidinii</name>
    <name type="common">Yeast</name>
    <dbReference type="NCBI Taxonomy" id="5477"/>
    <lineage>
        <taxon>Eukaryota</taxon>
        <taxon>Fungi</taxon>
        <taxon>Dikarya</taxon>
        <taxon>Ascomycota</taxon>
        <taxon>Saccharomycotina</taxon>
        <taxon>Pichiomycetes</taxon>
        <taxon>Pichiales</taxon>
        <taxon>Pichiaceae</taxon>
        <taxon>Ogataea</taxon>
        <taxon>Ogataea/Candida clade</taxon>
    </lineage>
</organism>
<name>A0A9W6T073_CANBO</name>
<dbReference type="GO" id="GO:0034066">
    <property type="term" value="C:Ric1-Rgp1 guanyl-nucleotide exchange factor complex"/>
    <property type="evidence" value="ECO:0007669"/>
    <property type="project" value="InterPro"/>
</dbReference>
<dbReference type="GO" id="GO:0042147">
    <property type="term" value="P:retrograde transport, endosome to Golgi"/>
    <property type="evidence" value="ECO:0007669"/>
    <property type="project" value="TreeGrafter"/>
</dbReference>
<evidence type="ECO:0000256" key="1">
    <source>
        <dbReference type="SAM" id="MobiDB-lite"/>
    </source>
</evidence>
<dbReference type="EMBL" id="BSXN01000854">
    <property type="protein sequence ID" value="GME70105.1"/>
    <property type="molecule type" value="Genomic_DNA"/>
</dbReference>
<dbReference type="SUPFAM" id="SSF101908">
    <property type="entry name" value="Putative isomerase YbhE"/>
    <property type="match status" value="1"/>
</dbReference>
<dbReference type="PANTHER" id="PTHR22746:SF10">
    <property type="entry name" value="GUANINE NUCLEOTIDE EXCHANGE FACTOR SUBUNIT RIC1"/>
    <property type="match status" value="1"/>
</dbReference>
<protein>
    <submittedName>
        <fullName evidence="2">Unnamed protein product</fullName>
    </submittedName>
</protein>
<dbReference type="GO" id="GO:0006886">
    <property type="term" value="P:intracellular protein transport"/>
    <property type="evidence" value="ECO:0007669"/>
    <property type="project" value="InterPro"/>
</dbReference>
<sequence>MFWPANLTHIKSLPVVKDPNESIKKFNKSQPSQQQQPQTETAIDGQGGDQLDNPDSPQVQSNRHSDSSLTFERDPHLDPIIDSCGNETALPFTIVTYRSVYLFDSITHAPLSCHIRSNESIREFGENKRIRISNNGKRFAVQTEQNYIFIFTISNEISKNRDEVLTVFSKDGKILQNGLPVYTNNNKSNIDKSVKSFFNVLFSSDDNEKPNYDPSFRLKLLLKVHNGLMDFTFIENGNLILFNDSPHSIQLIKLKFNNNNNNNNNFQSDGSDEDKIILIEDLKWYSDVDKDSKITSVTYNASIESFLWVNELGNCWLVKKNDIEFLNQVHNDTVLSHPDDNKFNQQFVGFKIYESDKSDLNSFAEKIIINEYNNIITIATKNGDIFIYKLNKNFTCNRIRIIKKHIHSINLKSLMLSKKNDSIITIYENGWNIYSIMGNLSFSTFDYDQILIKEFGWFNNIINLNFINDFEISLISQKKIFIFSILWLNHSISMNAVTLKRPILYTNDRFHLFKGYDKSLIDHHYSNAKKEIVTNKETHLWASKMLPISFRLKNNRIKCIASSDDGQHVCVVGDRDVYIYSFIHDEWKCLLNSASSHDWNKSITADDESSNIVVSCLWWRNHLILASRTKSVENAYIETIKNLGGEFQHGNSNSGGGRGNNRSGINDSESCKSEVVAFSTSILNQDEEFSYDKLIWAVSGN</sequence>
<accession>A0A9W6T073</accession>
<dbReference type="GO" id="GO:0005829">
    <property type="term" value="C:cytosol"/>
    <property type="evidence" value="ECO:0007669"/>
    <property type="project" value="TreeGrafter"/>
</dbReference>